<reference evidence="4 5" key="1">
    <citation type="journal article" date="2011" name="Stand. Genomic Sci.">
        <title>Complete genome sequence of Desulfobulbus propionicus type strain (1pr3).</title>
        <authorList>
            <person name="Pagani I."/>
            <person name="Lapidus A."/>
            <person name="Nolan M."/>
            <person name="Lucas S."/>
            <person name="Hammon N."/>
            <person name="Deshpande S."/>
            <person name="Cheng J.F."/>
            <person name="Chertkov O."/>
            <person name="Davenport K."/>
            <person name="Tapia R."/>
            <person name="Han C."/>
            <person name="Goodwin L."/>
            <person name="Pitluck S."/>
            <person name="Liolios K."/>
            <person name="Mavromatis K."/>
            <person name="Ivanova N."/>
            <person name="Mikhailova N."/>
            <person name="Pati A."/>
            <person name="Chen A."/>
            <person name="Palaniappan K."/>
            <person name="Land M."/>
            <person name="Hauser L."/>
            <person name="Chang Y.J."/>
            <person name="Jeffries C.D."/>
            <person name="Detter J.C."/>
            <person name="Brambilla E."/>
            <person name="Kannan K.P."/>
            <person name="Djao O.D."/>
            <person name="Rohde M."/>
            <person name="Pukall R."/>
            <person name="Spring S."/>
            <person name="Goker M."/>
            <person name="Sikorski J."/>
            <person name="Woyke T."/>
            <person name="Bristow J."/>
            <person name="Eisen J.A."/>
            <person name="Markowitz V."/>
            <person name="Hugenholtz P."/>
            <person name="Kyrpides N.C."/>
            <person name="Klenk H.P."/>
        </authorList>
    </citation>
    <scope>NUCLEOTIDE SEQUENCE [LARGE SCALE GENOMIC DNA]</scope>
    <source>
        <strain evidence="5">ATCC 33891 / DSM 2032 / 1pr3</strain>
    </source>
</reference>
<dbReference type="SUPFAM" id="SSF52402">
    <property type="entry name" value="Adenine nucleotide alpha hydrolases-like"/>
    <property type="match status" value="1"/>
</dbReference>
<dbReference type="InterPro" id="IPR006016">
    <property type="entry name" value="UspA"/>
</dbReference>
<dbReference type="InterPro" id="IPR006015">
    <property type="entry name" value="Universal_stress_UspA"/>
</dbReference>
<dbReference type="PRINTS" id="PR01438">
    <property type="entry name" value="UNVRSLSTRESS"/>
</dbReference>
<evidence type="ECO:0000256" key="2">
    <source>
        <dbReference type="PIRNR" id="PIRNR006276"/>
    </source>
</evidence>
<dbReference type="PIRSF" id="PIRSF006276">
    <property type="entry name" value="UspA"/>
    <property type="match status" value="1"/>
</dbReference>
<gene>
    <name evidence="4" type="ordered locus">Despr_2274</name>
</gene>
<dbReference type="Gene3D" id="3.40.50.620">
    <property type="entry name" value="HUPs"/>
    <property type="match status" value="1"/>
</dbReference>
<dbReference type="RefSeq" id="WP_015724956.1">
    <property type="nucleotide sequence ID" value="NC_014972.1"/>
</dbReference>
<evidence type="ECO:0000313" key="4">
    <source>
        <dbReference type="EMBL" id="ADW18418.1"/>
    </source>
</evidence>
<accession>A0A7U3YN29</accession>
<comment type="similarity">
    <text evidence="1 2">Belongs to the universal stress protein A family.</text>
</comment>
<dbReference type="AlphaFoldDB" id="A0A7U3YN29"/>
<proteinExistence type="inferred from homology"/>
<evidence type="ECO:0000256" key="1">
    <source>
        <dbReference type="ARBA" id="ARBA00008791"/>
    </source>
</evidence>
<dbReference type="CDD" id="cd00293">
    <property type="entry name" value="USP-like"/>
    <property type="match status" value="1"/>
</dbReference>
<dbReference type="InterPro" id="IPR014729">
    <property type="entry name" value="Rossmann-like_a/b/a_fold"/>
</dbReference>
<dbReference type="Proteomes" id="UP000006365">
    <property type="component" value="Chromosome"/>
</dbReference>
<feature type="domain" description="UspA" evidence="3">
    <location>
        <begin position="5"/>
        <end position="142"/>
    </location>
</feature>
<protein>
    <recommendedName>
        <fullName evidence="2">Universal stress protein</fullName>
    </recommendedName>
</protein>
<dbReference type="PANTHER" id="PTHR46268:SF6">
    <property type="entry name" value="UNIVERSAL STRESS PROTEIN UP12"/>
    <property type="match status" value="1"/>
</dbReference>
<dbReference type="KEGG" id="dpr:Despr_2274"/>
<evidence type="ECO:0000259" key="3">
    <source>
        <dbReference type="Pfam" id="PF00582"/>
    </source>
</evidence>
<keyword evidence="5" id="KW-1185">Reference proteome</keyword>
<sequence>MHDVRHILVPVDLQQHTERLVEFALRIADKLGAQVTIAHVVEEVEYRSDYDSASFEEFEARIRAEAERKMAAVLKQCPRSSPQCTGTLLFGRAADCIVAFARDNAVDMIIMATHGAKGIEKILLGSVADRVLKRAHCPTLVFNPYRGEQGYQVTLNPENSR</sequence>
<keyword evidence="2" id="KW-0963">Cytoplasm</keyword>
<organism evidence="4 5">
    <name type="scientific">Desulfobulbus propionicus (strain ATCC 33891 / DSM 2032 / VKM B-1956 / 1pr3)</name>
    <dbReference type="NCBI Taxonomy" id="577650"/>
    <lineage>
        <taxon>Bacteria</taxon>
        <taxon>Pseudomonadati</taxon>
        <taxon>Thermodesulfobacteriota</taxon>
        <taxon>Desulfobulbia</taxon>
        <taxon>Desulfobulbales</taxon>
        <taxon>Desulfobulbaceae</taxon>
        <taxon>Desulfobulbus</taxon>
    </lineage>
</organism>
<evidence type="ECO:0000313" key="5">
    <source>
        <dbReference type="Proteomes" id="UP000006365"/>
    </source>
</evidence>
<dbReference type="EMBL" id="CP002364">
    <property type="protein sequence ID" value="ADW18418.1"/>
    <property type="molecule type" value="Genomic_DNA"/>
</dbReference>
<dbReference type="GO" id="GO:0005737">
    <property type="term" value="C:cytoplasm"/>
    <property type="evidence" value="ECO:0007669"/>
    <property type="project" value="UniProtKB-SubCell"/>
</dbReference>
<comment type="subcellular location">
    <subcellularLocation>
        <location evidence="2">Cytoplasm</location>
    </subcellularLocation>
</comment>
<dbReference type="PANTHER" id="PTHR46268">
    <property type="entry name" value="STRESS RESPONSE PROTEIN NHAX"/>
    <property type="match status" value="1"/>
</dbReference>
<name>A0A7U3YN29_DESPD</name>
<dbReference type="Pfam" id="PF00582">
    <property type="entry name" value="Usp"/>
    <property type="match status" value="1"/>
</dbReference>